<dbReference type="AlphaFoldDB" id="A0A1G6HNX2"/>
<dbReference type="UniPathway" id="UPA00219"/>
<evidence type="ECO:0000256" key="1">
    <source>
        <dbReference type="ARBA" id="ARBA00004496"/>
    </source>
</evidence>
<dbReference type="GO" id="GO:0008360">
    <property type="term" value="P:regulation of cell shape"/>
    <property type="evidence" value="ECO:0007669"/>
    <property type="project" value="UniProtKB-KW"/>
</dbReference>
<evidence type="ECO:0000259" key="15">
    <source>
        <dbReference type="Pfam" id="PF01225"/>
    </source>
</evidence>
<dbReference type="EMBL" id="FOHG01000003">
    <property type="protein sequence ID" value="SES69789.1"/>
    <property type="molecule type" value="Genomic_DNA"/>
</dbReference>
<evidence type="ECO:0000256" key="9">
    <source>
        <dbReference type="ARBA" id="ARBA00022960"/>
    </source>
</evidence>
<evidence type="ECO:0000313" key="18">
    <source>
        <dbReference type="EMBL" id="SDB95176.1"/>
    </source>
</evidence>
<dbReference type="EMBL" id="FNEH01000001">
    <property type="protein sequence ID" value="SDI09397.1"/>
    <property type="molecule type" value="Genomic_DNA"/>
</dbReference>
<evidence type="ECO:0000313" key="20">
    <source>
        <dbReference type="EMBL" id="SDI09397.1"/>
    </source>
</evidence>
<dbReference type="EMBL" id="FNBJ01000003">
    <property type="protein sequence ID" value="SDE91825.1"/>
    <property type="molecule type" value="Genomic_DNA"/>
</dbReference>
<dbReference type="InterPro" id="IPR005758">
    <property type="entry name" value="UDP-N-AcMur_Ala_ligase_MurC"/>
</dbReference>
<comment type="similarity">
    <text evidence="14">Belongs to the MurCDEF family.</text>
</comment>
<dbReference type="CDD" id="cd01983">
    <property type="entry name" value="SIMIBI"/>
    <property type="match status" value="1"/>
</dbReference>
<dbReference type="Pfam" id="PF08245">
    <property type="entry name" value="Mur_ligase_M"/>
    <property type="match status" value="1"/>
</dbReference>
<dbReference type="NCBIfam" id="TIGR01082">
    <property type="entry name" value="murC"/>
    <property type="match status" value="1"/>
</dbReference>
<dbReference type="EMBL" id="FMYT01000001">
    <property type="protein sequence ID" value="SDB95176.1"/>
    <property type="molecule type" value="Genomic_DNA"/>
</dbReference>
<feature type="binding site" evidence="14">
    <location>
        <begin position="112"/>
        <end position="118"/>
    </location>
    <ligand>
        <name>ATP</name>
        <dbReference type="ChEBI" id="CHEBI:30616"/>
    </ligand>
</feature>
<evidence type="ECO:0000256" key="6">
    <source>
        <dbReference type="ARBA" id="ARBA00022618"/>
    </source>
</evidence>
<dbReference type="InterPro" id="IPR036565">
    <property type="entry name" value="Mur-like_cat_sf"/>
</dbReference>
<dbReference type="Proteomes" id="UP000198945">
    <property type="component" value="Unassembled WGS sequence"/>
</dbReference>
<feature type="domain" description="Mur ligase N-terminal catalytic" evidence="15">
    <location>
        <begin position="7"/>
        <end position="105"/>
    </location>
</feature>
<evidence type="ECO:0000313" key="23">
    <source>
        <dbReference type="Proteomes" id="UP000198945"/>
    </source>
</evidence>
<dbReference type="Pfam" id="PF02875">
    <property type="entry name" value="Mur_ligase_C"/>
    <property type="match status" value="1"/>
</dbReference>
<evidence type="ECO:0000256" key="8">
    <source>
        <dbReference type="ARBA" id="ARBA00022840"/>
    </source>
</evidence>
<evidence type="ECO:0000313" key="24">
    <source>
        <dbReference type="Proteomes" id="UP000199519"/>
    </source>
</evidence>
<keyword evidence="10 14" id="KW-0573">Peptidoglycan synthesis</keyword>
<evidence type="ECO:0000313" key="21">
    <source>
        <dbReference type="EMBL" id="SES69789.1"/>
    </source>
</evidence>
<feature type="domain" description="Mur ligase C-terminal" evidence="16">
    <location>
        <begin position="309"/>
        <end position="441"/>
    </location>
</feature>
<keyword evidence="5 14" id="KW-0436">Ligase</keyword>
<dbReference type="GO" id="GO:0051301">
    <property type="term" value="P:cell division"/>
    <property type="evidence" value="ECO:0007669"/>
    <property type="project" value="UniProtKB-KW"/>
</dbReference>
<evidence type="ECO:0000313" key="19">
    <source>
        <dbReference type="EMBL" id="SDE91825.1"/>
    </source>
</evidence>
<evidence type="ECO:0000313" key="22">
    <source>
        <dbReference type="Proteomes" id="UP000198612"/>
    </source>
</evidence>
<dbReference type="PANTHER" id="PTHR43445">
    <property type="entry name" value="UDP-N-ACETYLMURAMATE--L-ALANINE LIGASE-RELATED"/>
    <property type="match status" value="1"/>
</dbReference>
<keyword evidence="9 14" id="KW-0133">Cell shape</keyword>
<comment type="catalytic activity">
    <reaction evidence="13 14">
        <text>UDP-N-acetyl-alpha-D-muramate + L-alanine + ATP = UDP-N-acetyl-alpha-D-muramoyl-L-alanine + ADP + phosphate + H(+)</text>
        <dbReference type="Rhea" id="RHEA:23372"/>
        <dbReference type="ChEBI" id="CHEBI:15378"/>
        <dbReference type="ChEBI" id="CHEBI:30616"/>
        <dbReference type="ChEBI" id="CHEBI:43474"/>
        <dbReference type="ChEBI" id="CHEBI:57972"/>
        <dbReference type="ChEBI" id="CHEBI:70757"/>
        <dbReference type="ChEBI" id="CHEBI:83898"/>
        <dbReference type="ChEBI" id="CHEBI:456216"/>
        <dbReference type="EC" id="6.3.2.8"/>
    </reaction>
</comment>
<accession>A0A1G6HNX2</accession>
<evidence type="ECO:0000256" key="14">
    <source>
        <dbReference type="HAMAP-Rule" id="MF_00046"/>
    </source>
</evidence>
<proteinExistence type="inferred from homology"/>
<keyword evidence="6 14" id="KW-0132">Cell division</keyword>
<dbReference type="RefSeq" id="WP_089716491.1">
    <property type="nucleotide sequence ID" value="NZ_FMYT01000001.1"/>
</dbReference>
<keyword evidence="24" id="KW-1185">Reference proteome</keyword>
<dbReference type="InterPro" id="IPR004101">
    <property type="entry name" value="Mur_ligase_C"/>
</dbReference>
<organism evidence="18 25">
    <name type="scientific">Halanaerobium congolense</name>
    <dbReference type="NCBI Taxonomy" id="54121"/>
    <lineage>
        <taxon>Bacteria</taxon>
        <taxon>Bacillati</taxon>
        <taxon>Bacillota</taxon>
        <taxon>Clostridia</taxon>
        <taxon>Halanaerobiales</taxon>
        <taxon>Halanaerobiaceae</taxon>
        <taxon>Halanaerobium</taxon>
    </lineage>
</organism>
<dbReference type="Proteomes" id="UP000199519">
    <property type="component" value="Unassembled WGS sequence"/>
</dbReference>
<keyword evidence="8 14" id="KW-0067">ATP-binding</keyword>
<dbReference type="GO" id="GO:0008763">
    <property type="term" value="F:UDP-N-acetylmuramate-L-alanine ligase activity"/>
    <property type="evidence" value="ECO:0007669"/>
    <property type="project" value="UniProtKB-UniRule"/>
</dbReference>
<dbReference type="Gene3D" id="3.90.190.20">
    <property type="entry name" value="Mur ligase, C-terminal domain"/>
    <property type="match status" value="1"/>
</dbReference>
<keyword evidence="12 14" id="KW-0961">Cell wall biogenesis/degradation</keyword>
<dbReference type="InterPro" id="IPR000713">
    <property type="entry name" value="Mur_ligase_N"/>
</dbReference>
<dbReference type="InterPro" id="IPR013221">
    <property type="entry name" value="Mur_ligase_cen"/>
</dbReference>
<dbReference type="Proteomes" id="UP000324896">
    <property type="component" value="Unassembled WGS sequence"/>
</dbReference>
<keyword evidence="11 14" id="KW-0131">Cell cycle</keyword>
<evidence type="ECO:0000313" key="25">
    <source>
        <dbReference type="Proteomes" id="UP000324896"/>
    </source>
</evidence>
<evidence type="ECO:0000256" key="3">
    <source>
        <dbReference type="ARBA" id="ARBA00012211"/>
    </source>
</evidence>
<dbReference type="GO" id="GO:0005737">
    <property type="term" value="C:cytoplasm"/>
    <property type="evidence" value="ECO:0007669"/>
    <property type="project" value="UniProtKB-SubCell"/>
</dbReference>
<dbReference type="InterPro" id="IPR050061">
    <property type="entry name" value="MurCDEF_pg_biosynth"/>
</dbReference>
<evidence type="ECO:0000259" key="17">
    <source>
        <dbReference type="Pfam" id="PF08245"/>
    </source>
</evidence>
<evidence type="ECO:0000256" key="4">
    <source>
        <dbReference type="ARBA" id="ARBA00022490"/>
    </source>
</evidence>
<dbReference type="Gene3D" id="3.40.1190.10">
    <property type="entry name" value="Mur-like, catalytic domain"/>
    <property type="match status" value="1"/>
</dbReference>
<evidence type="ECO:0000256" key="12">
    <source>
        <dbReference type="ARBA" id="ARBA00023316"/>
    </source>
</evidence>
<evidence type="ECO:0000256" key="13">
    <source>
        <dbReference type="ARBA" id="ARBA00047833"/>
    </source>
</evidence>
<gene>
    <name evidence="14" type="primary">murC</name>
    <name evidence="18" type="ORF">SAMN04488597_10124</name>
    <name evidence="19" type="ORF">SAMN04488598_103149</name>
    <name evidence="21" type="ORF">SAMN04515652_103148</name>
    <name evidence="20" type="ORF">SAMN04515654_101250</name>
</gene>
<evidence type="ECO:0000256" key="5">
    <source>
        <dbReference type="ARBA" id="ARBA00022598"/>
    </source>
</evidence>
<dbReference type="GO" id="GO:0009252">
    <property type="term" value="P:peptidoglycan biosynthetic process"/>
    <property type="evidence" value="ECO:0007669"/>
    <property type="project" value="UniProtKB-UniRule"/>
</dbReference>
<dbReference type="PANTHER" id="PTHR43445:SF3">
    <property type="entry name" value="UDP-N-ACETYLMURAMATE--L-ALANINE LIGASE"/>
    <property type="match status" value="1"/>
</dbReference>
<dbReference type="Gene3D" id="3.40.50.720">
    <property type="entry name" value="NAD(P)-binding Rossmann-like Domain"/>
    <property type="match status" value="1"/>
</dbReference>
<keyword evidence="4 14" id="KW-0963">Cytoplasm</keyword>
<dbReference type="SUPFAM" id="SSF53623">
    <property type="entry name" value="MurD-like peptide ligases, catalytic domain"/>
    <property type="match status" value="1"/>
</dbReference>
<dbReference type="SUPFAM" id="SSF53244">
    <property type="entry name" value="MurD-like peptide ligases, peptide-binding domain"/>
    <property type="match status" value="1"/>
</dbReference>
<name>A0A1G6HNX2_9FIRM</name>
<evidence type="ECO:0000256" key="2">
    <source>
        <dbReference type="ARBA" id="ARBA00004752"/>
    </source>
</evidence>
<evidence type="ECO:0000256" key="7">
    <source>
        <dbReference type="ARBA" id="ARBA00022741"/>
    </source>
</evidence>
<evidence type="ECO:0000256" key="11">
    <source>
        <dbReference type="ARBA" id="ARBA00023306"/>
    </source>
</evidence>
<comment type="subcellular location">
    <subcellularLocation>
        <location evidence="1 14">Cytoplasm</location>
    </subcellularLocation>
</comment>
<reference evidence="20 23" key="1">
    <citation type="submission" date="2016-10" db="EMBL/GenBank/DDBJ databases">
        <authorList>
            <person name="de Groot N.N."/>
        </authorList>
    </citation>
    <scope>NUCLEOTIDE SEQUENCE [LARGE SCALE GENOMIC DNA]</scope>
    <source>
        <strain evidence="20 23">WG7</strain>
    </source>
</reference>
<reference evidence="22 24" key="2">
    <citation type="submission" date="2016-10" db="EMBL/GenBank/DDBJ databases">
        <authorList>
            <person name="Varghese N."/>
            <person name="Submissions S."/>
        </authorList>
    </citation>
    <scope>NUCLEOTIDE SEQUENCE [LARGE SCALE GENOMIC DNA]</scope>
    <source>
        <strain evidence="18 25">WG10</strain>
        <strain evidence="19 24">WG2</strain>
        <strain evidence="21 22">WG5</strain>
    </source>
</reference>
<dbReference type="Proteomes" id="UP000198612">
    <property type="component" value="Unassembled WGS sequence"/>
</dbReference>
<comment type="function">
    <text evidence="14">Cell wall formation.</text>
</comment>
<evidence type="ECO:0000256" key="10">
    <source>
        <dbReference type="ARBA" id="ARBA00022984"/>
    </source>
</evidence>
<dbReference type="HAMAP" id="MF_00046">
    <property type="entry name" value="MurC"/>
    <property type="match status" value="1"/>
</dbReference>
<dbReference type="Pfam" id="PF01225">
    <property type="entry name" value="Mur_ligase"/>
    <property type="match status" value="1"/>
</dbReference>
<feature type="domain" description="Mur ligase central" evidence="17">
    <location>
        <begin position="110"/>
        <end position="287"/>
    </location>
</feature>
<dbReference type="SUPFAM" id="SSF51984">
    <property type="entry name" value="MurCD N-terminal domain"/>
    <property type="match status" value="1"/>
</dbReference>
<dbReference type="GO" id="GO:0071555">
    <property type="term" value="P:cell wall organization"/>
    <property type="evidence" value="ECO:0007669"/>
    <property type="project" value="UniProtKB-KW"/>
</dbReference>
<protein>
    <recommendedName>
        <fullName evidence="3 14">UDP-N-acetylmuramate--L-alanine ligase</fullName>
        <ecNumber evidence="3 14">6.3.2.8</ecNumber>
    </recommendedName>
    <alternativeName>
        <fullName evidence="14">UDP-N-acetylmuramoyl-L-alanine synthetase</fullName>
    </alternativeName>
</protein>
<keyword evidence="7 14" id="KW-0547">Nucleotide-binding</keyword>
<sequence>MLNKNSHIHLIGIGGVSMSGIAEILAERGYKVSGSDLNQSKYLDLLKKYKIKVFIGHDADNIRGADLIVKTSAIPDDNSELKAARQKNIKILKRAEMLSYLMRDKKTIAVAGTHGKTTVTAMLAAIFKKAQKDPAVMVGGYLEELQGNMADGAGEYFITEADESDGSFLYFNPYLLLLNNLELDHPDFYQNLNEFMNIFKRFADKNDKKAILLYNKDNVNLNSLFGSRAKSSTFSLHNGEYTAKNIEYNNFESSFDFYHQEKFIIQIKLSVPGEYNLYNALAAAAAAYKLNIKAKHIQAALKKFSGVGRRFDFKGKILNSKVDIVDDYAHHPTEIKELLKTVKNLDYNKIRVVFQPHRYSRTNTFLEDFSYSFINADQVYLTDIFAASEKNTYNISVKDFAKKIAANSEVECKYVSDFNKIAAKLLSEVEAGDIILTVGAGNITEFSKLLLESD</sequence>
<dbReference type="GO" id="GO:0005524">
    <property type="term" value="F:ATP binding"/>
    <property type="evidence" value="ECO:0007669"/>
    <property type="project" value="UniProtKB-UniRule"/>
</dbReference>
<evidence type="ECO:0000259" key="16">
    <source>
        <dbReference type="Pfam" id="PF02875"/>
    </source>
</evidence>
<dbReference type="InterPro" id="IPR036615">
    <property type="entry name" value="Mur_ligase_C_dom_sf"/>
</dbReference>
<comment type="pathway">
    <text evidence="2 14">Cell wall biogenesis; peptidoglycan biosynthesis.</text>
</comment>
<dbReference type="EC" id="6.3.2.8" evidence="3 14"/>